<keyword evidence="7" id="KW-0472">Membrane</keyword>
<keyword evidence="1" id="KW-0540">Nuclease</keyword>
<keyword evidence="3" id="KW-0255">Endonuclease</keyword>
<keyword evidence="7" id="KW-0812">Transmembrane</keyword>
<evidence type="ECO:0000256" key="7">
    <source>
        <dbReference type="SAM" id="Phobius"/>
    </source>
</evidence>
<dbReference type="AlphaFoldDB" id="A0A0G0BMB5"/>
<evidence type="ECO:0000256" key="4">
    <source>
        <dbReference type="ARBA" id="ARBA00022801"/>
    </source>
</evidence>
<reference evidence="9 10" key="1">
    <citation type="journal article" date="2015" name="Nature">
        <title>rRNA introns, odd ribosomes, and small enigmatic genomes across a large radiation of phyla.</title>
        <authorList>
            <person name="Brown C.T."/>
            <person name="Hug L.A."/>
            <person name="Thomas B.C."/>
            <person name="Sharon I."/>
            <person name="Castelle C.J."/>
            <person name="Singh A."/>
            <person name="Wilkins M.J."/>
            <person name="Williams K.H."/>
            <person name="Banfield J.F."/>
        </authorList>
    </citation>
    <scope>NUCLEOTIDE SEQUENCE [LARGE SCALE GENOMIC DNA]</scope>
</reference>
<dbReference type="InterPro" id="IPR048846">
    <property type="entry name" value="PaaX-like_central"/>
</dbReference>
<organism evidence="9 10">
    <name type="scientific">Candidatus Roizmanbacteria bacterium GW2011_GWA2_35_19</name>
    <dbReference type="NCBI Taxonomy" id="1618478"/>
    <lineage>
        <taxon>Bacteria</taxon>
        <taxon>Candidatus Roizmaniibacteriota</taxon>
    </lineage>
</organism>
<dbReference type="Pfam" id="PF20803">
    <property type="entry name" value="PaaX_M"/>
    <property type="match status" value="1"/>
</dbReference>
<evidence type="ECO:0000256" key="6">
    <source>
        <dbReference type="ARBA" id="ARBA00023118"/>
    </source>
</evidence>
<keyword evidence="2" id="KW-0479">Metal-binding</keyword>
<keyword evidence="4" id="KW-0378">Hydrolase</keyword>
<feature type="transmembrane region" description="Helical" evidence="7">
    <location>
        <begin position="21"/>
        <end position="41"/>
    </location>
</feature>
<accession>A0A0G0BMB5</accession>
<comment type="caution">
    <text evidence="9">The sequence shown here is derived from an EMBL/GenBank/DDBJ whole genome shotgun (WGS) entry which is preliminary data.</text>
</comment>
<feature type="domain" description="Transcriptional repressor PaaX-like central Cas2-like" evidence="8">
    <location>
        <begin position="119"/>
        <end position="192"/>
    </location>
</feature>
<evidence type="ECO:0000256" key="1">
    <source>
        <dbReference type="ARBA" id="ARBA00022722"/>
    </source>
</evidence>
<dbReference type="InterPro" id="IPR021127">
    <property type="entry name" value="CRISPR_associated_Cas2"/>
</dbReference>
<name>A0A0G0BMB5_9BACT</name>
<dbReference type="EMBL" id="LBQC01000040">
    <property type="protein sequence ID" value="KKP70614.1"/>
    <property type="molecule type" value="Genomic_DNA"/>
</dbReference>
<dbReference type="GO" id="GO:0043571">
    <property type="term" value="P:maintenance of CRISPR repeat elements"/>
    <property type="evidence" value="ECO:0007669"/>
    <property type="project" value="InterPro"/>
</dbReference>
<keyword evidence="6" id="KW-0051">Antiviral defense</keyword>
<proteinExistence type="predicted"/>
<sequence>CDRLITNNMKQNKRRFKPGEIYWEIIKLIGMVYISGGGSIYRPLLPQLIQEIIRLIKESRDIEVKEKKVKTILLKLEKRQIINLIEEKDKIFVEIKNKKKSIILKYSIKSIFDFKKKQKNWDGQWYLVFFDVPEIQRNKRNYLRMFLKKLGFYKFQKSVYIYPYSCEKEINLIKTIVEGGKYIKYIIASKIEDETIIKRYFHLG</sequence>
<gene>
    <name evidence="9" type="ORF">UR68_C0040G0001</name>
</gene>
<evidence type="ECO:0000313" key="9">
    <source>
        <dbReference type="EMBL" id="KKP70614.1"/>
    </source>
</evidence>
<keyword evidence="7" id="KW-1133">Transmembrane helix</keyword>
<dbReference type="NCBIfam" id="TIGR01573">
    <property type="entry name" value="cas2"/>
    <property type="match status" value="1"/>
</dbReference>
<evidence type="ECO:0000313" key="10">
    <source>
        <dbReference type="Proteomes" id="UP000034457"/>
    </source>
</evidence>
<evidence type="ECO:0000256" key="5">
    <source>
        <dbReference type="ARBA" id="ARBA00022842"/>
    </source>
</evidence>
<evidence type="ECO:0000259" key="8">
    <source>
        <dbReference type="Pfam" id="PF20803"/>
    </source>
</evidence>
<feature type="non-terminal residue" evidence="9">
    <location>
        <position position="1"/>
    </location>
</feature>
<dbReference type="STRING" id="1618478.UR68_C0040G0001"/>
<dbReference type="Proteomes" id="UP000034457">
    <property type="component" value="Unassembled WGS sequence"/>
</dbReference>
<evidence type="ECO:0000256" key="2">
    <source>
        <dbReference type="ARBA" id="ARBA00022723"/>
    </source>
</evidence>
<evidence type="ECO:0000256" key="3">
    <source>
        <dbReference type="ARBA" id="ARBA00022759"/>
    </source>
</evidence>
<keyword evidence="5" id="KW-0460">Magnesium</keyword>
<protein>
    <submittedName>
        <fullName evidence="9">Transcriptional regulator, PaaX family</fullName>
    </submittedName>
</protein>
<dbReference type="Gene3D" id="3.30.70.2650">
    <property type="match status" value="1"/>
</dbReference>
<dbReference type="GO" id="GO:0004521">
    <property type="term" value="F:RNA endonuclease activity"/>
    <property type="evidence" value="ECO:0007669"/>
    <property type="project" value="InterPro"/>
</dbReference>
<dbReference type="SUPFAM" id="SSF143430">
    <property type="entry name" value="TTP0101/SSO1404-like"/>
    <property type="match status" value="1"/>
</dbReference>